<feature type="domain" description="Nudix hydrolase" evidence="2">
    <location>
        <begin position="18"/>
        <end position="153"/>
    </location>
</feature>
<reference evidence="3 4" key="1">
    <citation type="journal article" date="2019" name="Int. J. Syst. Evol. Microbiol.">
        <title>The Global Catalogue of Microorganisms (GCM) 10K type strain sequencing project: providing services to taxonomists for standard genome sequencing and annotation.</title>
        <authorList>
            <consortium name="The Broad Institute Genomics Platform"/>
            <consortium name="The Broad Institute Genome Sequencing Center for Infectious Disease"/>
            <person name="Wu L."/>
            <person name="Ma J."/>
        </authorList>
    </citation>
    <scope>NUCLEOTIDE SEQUENCE [LARGE SCALE GENOMIC DNA]</scope>
    <source>
        <strain evidence="3 4">JCM 4565</strain>
    </source>
</reference>
<dbReference type="PROSITE" id="PS51462">
    <property type="entry name" value="NUDIX"/>
    <property type="match status" value="1"/>
</dbReference>
<gene>
    <name evidence="3" type="ORF">GCM10010319_68010</name>
</gene>
<evidence type="ECO:0000313" key="3">
    <source>
        <dbReference type="EMBL" id="GAA0379869.1"/>
    </source>
</evidence>
<dbReference type="InterPro" id="IPR000086">
    <property type="entry name" value="NUDIX_hydrolase_dom"/>
</dbReference>
<dbReference type="Proteomes" id="UP001500063">
    <property type="component" value="Unassembled WGS sequence"/>
</dbReference>
<dbReference type="EMBL" id="BAAABW010000040">
    <property type="protein sequence ID" value="GAA0379869.1"/>
    <property type="molecule type" value="Genomic_DNA"/>
</dbReference>
<dbReference type="Pfam" id="PF00293">
    <property type="entry name" value="NUDIX"/>
    <property type="match status" value="1"/>
</dbReference>
<dbReference type="InterPro" id="IPR020084">
    <property type="entry name" value="NUDIX_hydrolase_CS"/>
</dbReference>
<keyword evidence="1" id="KW-0378">Hydrolase</keyword>
<dbReference type="PROSITE" id="PS00893">
    <property type="entry name" value="NUDIX_BOX"/>
    <property type="match status" value="1"/>
</dbReference>
<protein>
    <recommendedName>
        <fullName evidence="2">Nudix hydrolase domain-containing protein</fullName>
    </recommendedName>
</protein>
<evidence type="ECO:0000256" key="1">
    <source>
        <dbReference type="ARBA" id="ARBA00022801"/>
    </source>
</evidence>
<dbReference type="SUPFAM" id="SSF55811">
    <property type="entry name" value="Nudix"/>
    <property type="match status" value="1"/>
</dbReference>
<dbReference type="InterPro" id="IPR015797">
    <property type="entry name" value="NUDIX_hydrolase-like_dom_sf"/>
</dbReference>
<dbReference type="RefSeq" id="WP_344124125.1">
    <property type="nucleotide sequence ID" value="NZ_BAAABW010000040.1"/>
</dbReference>
<dbReference type="Gene3D" id="3.90.79.10">
    <property type="entry name" value="Nucleoside Triphosphate Pyrophosphohydrolase"/>
    <property type="match status" value="1"/>
</dbReference>
<comment type="caution">
    <text evidence="3">The sequence shown here is derived from an EMBL/GenBank/DDBJ whole genome shotgun (WGS) entry which is preliminary data.</text>
</comment>
<dbReference type="PANTHER" id="PTHR21340:SF0">
    <property type="entry name" value="BIS(5'-NUCLEOSYL)-TETRAPHOSPHATASE [ASYMMETRICAL]"/>
    <property type="match status" value="1"/>
</dbReference>
<name>A0ABN0Y1K2_9ACTN</name>
<proteinExistence type="predicted"/>
<organism evidence="3 4">
    <name type="scientific">Streptomyces blastmyceticus</name>
    <dbReference type="NCBI Taxonomy" id="68180"/>
    <lineage>
        <taxon>Bacteria</taxon>
        <taxon>Bacillati</taxon>
        <taxon>Actinomycetota</taxon>
        <taxon>Actinomycetes</taxon>
        <taxon>Kitasatosporales</taxon>
        <taxon>Streptomycetaceae</taxon>
        <taxon>Streptomyces</taxon>
    </lineage>
</organism>
<accession>A0ABN0Y1K2</accession>
<dbReference type="CDD" id="cd02883">
    <property type="entry name" value="NUDIX_Hydrolase"/>
    <property type="match status" value="1"/>
</dbReference>
<keyword evidence="4" id="KW-1185">Reference proteome</keyword>
<dbReference type="PANTHER" id="PTHR21340">
    <property type="entry name" value="DIADENOSINE 5,5-P1,P4-TETRAPHOSPHATE PYROPHOSPHOHYDROLASE MUTT"/>
    <property type="match status" value="1"/>
</dbReference>
<dbReference type="InterPro" id="IPR051325">
    <property type="entry name" value="Nudix_hydrolase_domain"/>
</dbReference>
<evidence type="ECO:0000313" key="4">
    <source>
        <dbReference type="Proteomes" id="UP001500063"/>
    </source>
</evidence>
<evidence type="ECO:0000259" key="2">
    <source>
        <dbReference type="PROSITE" id="PS51462"/>
    </source>
</evidence>
<sequence>MAKHLDHRPRAAFEASLPRVTAWAAVLIRDHLGRVLMLHKAGAGPRAWQLPGGHLNHHEYPVGAALRELSEEAGVAPGHRPLRFIGLDFALPANGWTSNRMALFFDGGLLEVEYMDACVTLSDEHDDWGLRSLTDWQTLMKPPDWQRIQHLVDAADNGTVAYLHEMGQPA</sequence>